<name>A0A0B6YKF2_9EUPU</name>
<feature type="non-terminal residue" evidence="2">
    <location>
        <position position="1"/>
    </location>
</feature>
<proteinExistence type="predicted"/>
<organism evidence="2">
    <name type="scientific">Arion vulgaris</name>
    <dbReference type="NCBI Taxonomy" id="1028688"/>
    <lineage>
        <taxon>Eukaryota</taxon>
        <taxon>Metazoa</taxon>
        <taxon>Spiralia</taxon>
        <taxon>Lophotrochozoa</taxon>
        <taxon>Mollusca</taxon>
        <taxon>Gastropoda</taxon>
        <taxon>Heterobranchia</taxon>
        <taxon>Euthyneura</taxon>
        <taxon>Panpulmonata</taxon>
        <taxon>Eupulmonata</taxon>
        <taxon>Stylommatophora</taxon>
        <taxon>Helicina</taxon>
        <taxon>Arionoidea</taxon>
        <taxon>Arionidae</taxon>
        <taxon>Arion</taxon>
    </lineage>
</organism>
<dbReference type="EMBL" id="HACG01009833">
    <property type="protein sequence ID" value="CEK56698.1"/>
    <property type="molecule type" value="Transcribed_RNA"/>
</dbReference>
<evidence type="ECO:0000256" key="1">
    <source>
        <dbReference type="SAM" id="MobiDB-lite"/>
    </source>
</evidence>
<protein>
    <submittedName>
        <fullName evidence="2">Uncharacterized protein</fullName>
    </submittedName>
</protein>
<sequence>LEATISIKDLLKILELFKDDPDEFQQSYVKAVLLHNNVTKDSRWMSLCNNYEESNKITSKVNQSYNQRFTTNNITRRLLTTTDSPVLTLTVTSNHNESYTKKQTTNNSKEINMKP</sequence>
<feature type="region of interest" description="Disordered" evidence="1">
    <location>
        <begin position="93"/>
        <end position="115"/>
    </location>
</feature>
<feature type="non-terminal residue" evidence="2">
    <location>
        <position position="115"/>
    </location>
</feature>
<accession>A0A0B6YKF2</accession>
<reference evidence="2" key="1">
    <citation type="submission" date="2014-12" db="EMBL/GenBank/DDBJ databases">
        <title>Insight into the proteome of Arion vulgaris.</title>
        <authorList>
            <person name="Aradska J."/>
            <person name="Bulat T."/>
            <person name="Smidak R."/>
            <person name="Sarate P."/>
            <person name="Gangsoo J."/>
            <person name="Sialana F."/>
            <person name="Bilban M."/>
            <person name="Lubec G."/>
        </authorList>
    </citation>
    <scope>NUCLEOTIDE SEQUENCE</scope>
    <source>
        <tissue evidence="2">Skin</tissue>
    </source>
</reference>
<dbReference type="AlphaFoldDB" id="A0A0B6YKF2"/>
<evidence type="ECO:0000313" key="2">
    <source>
        <dbReference type="EMBL" id="CEK56698.1"/>
    </source>
</evidence>
<gene>
    <name evidence="2" type="primary">ORF28305</name>
</gene>